<sequence>MSCVETPQQNARVERKHQENKTPYEIQYGHPPDVSNLKVFGWLCYARTLSHNKTKFSPRAKPCIFMGFPPGVKGYKLFDLQGQNVFFSRDVVFRENIIPCLSTDSSPPCTSTSQVPYTFISPTTEPFPTQSSPLDPEPLPNPNTSSPTPESPVPTSPQPLSPDSSPSSSSSN</sequence>
<feature type="compositionally biased region" description="Pro residues" evidence="1">
    <location>
        <begin position="149"/>
        <end position="160"/>
    </location>
</feature>
<keyword evidence="4" id="KW-1185">Reference proteome</keyword>
<feature type="region of interest" description="Disordered" evidence="1">
    <location>
        <begin position="120"/>
        <end position="172"/>
    </location>
</feature>
<name>A0AAV2DUD7_9ROSI</name>
<protein>
    <recommendedName>
        <fullName evidence="2">Retroviral polymerase SH3-like domain-containing protein</fullName>
    </recommendedName>
</protein>
<feature type="compositionally biased region" description="Basic and acidic residues" evidence="1">
    <location>
        <begin position="12"/>
        <end position="21"/>
    </location>
</feature>
<evidence type="ECO:0000256" key="1">
    <source>
        <dbReference type="SAM" id="MobiDB-lite"/>
    </source>
</evidence>
<gene>
    <name evidence="3" type="ORF">LTRI10_LOCUS18703</name>
</gene>
<dbReference type="PANTHER" id="PTHR42648:SF31">
    <property type="entry name" value="RNA-DIRECTED DNA POLYMERASE"/>
    <property type="match status" value="1"/>
</dbReference>
<dbReference type="EMBL" id="OZ034816">
    <property type="protein sequence ID" value="CAL1377018.1"/>
    <property type="molecule type" value="Genomic_DNA"/>
</dbReference>
<feature type="region of interest" description="Disordered" evidence="1">
    <location>
        <begin position="1"/>
        <end position="21"/>
    </location>
</feature>
<organism evidence="3 4">
    <name type="scientific">Linum trigynum</name>
    <dbReference type="NCBI Taxonomy" id="586398"/>
    <lineage>
        <taxon>Eukaryota</taxon>
        <taxon>Viridiplantae</taxon>
        <taxon>Streptophyta</taxon>
        <taxon>Embryophyta</taxon>
        <taxon>Tracheophyta</taxon>
        <taxon>Spermatophyta</taxon>
        <taxon>Magnoliopsida</taxon>
        <taxon>eudicotyledons</taxon>
        <taxon>Gunneridae</taxon>
        <taxon>Pentapetalae</taxon>
        <taxon>rosids</taxon>
        <taxon>fabids</taxon>
        <taxon>Malpighiales</taxon>
        <taxon>Linaceae</taxon>
        <taxon>Linum</taxon>
    </lineage>
</organism>
<proteinExistence type="predicted"/>
<dbReference type="AlphaFoldDB" id="A0AAV2DUD7"/>
<dbReference type="Pfam" id="PF25597">
    <property type="entry name" value="SH3_retrovirus"/>
    <property type="match status" value="1"/>
</dbReference>
<dbReference type="InterPro" id="IPR057670">
    <property type="entry name" value="SH3_retrovirus"/>
</dbReference>
<accession>A0AAV2DUD7</accession>
<reference evidence="3 4" key="1">
    <citation type="submission" date="2024-04" db="EMBL/GenBank/DDBJ databases">
        <authorList>
            <person name="Fracassetti M."/>
        </authorList>
    </citation>
    <scope>NUCLEOTIDE SEQUENCE [LARGE SCALE GENOMIC DNA]</scope>
</reference>
<feature type="compositionally biased region" description="Polar residues" evidence="1">
    <location>
        <begin position="120"/>
        <end position="133"/>
    </location>
</feature>
<evidence type="ECO:0000259" key="2">
    <source>
        <dbReference type="Pfam" id="PF25597"/>
    </source>
</evidence>
<dbReference type="PANTHER" id="PTHR42648">
    <property type="entry name" value="TRANSPOSASE, PUTATIVE-RELATED"/>
    <property type="match status" value="1"/>
</dbReference>
<feature type="compositionally biased region" description="Polar residues" evidence="1">
    <location>
        <begin position="1"/>
        <end position="11"/>
    </location>
</feature>
<evidence type="ECO:0000313" key="3">
    <source>
        <dbReference type="EMBL" id="CAL1377018.1"/>
    </source>
</evidence>
<evidence type="ECO:0000313" key="4">
    <source>
        <dbReference type="Proteomes" id="UP001497516"/>
    </source>
</evidence>
<dbReference type="Proteomes" id="UP001497516">
    <property type="component" value="Chromosome 3"/>
</dbReference>
<feature type="domain" description="Retroviral polymerase SH3-like" evidence="2">
    <location>
        <begin position="43"/>
        <end position="99"/>
    </location>
</feature>
<feature type="compositionally biased region" description="Low complexity" evidence="1">
    <location>
        <begin position="161"/>
        <end position="172"/>
    </location>
</feature>
<dbReference type="InterPro" id="IPR039537">
    <property type="entry name" value="Retrotran_Ty1/copia-like"/>
</dbReference>